<feature type="domain" description="Interferon-related developmental regulator C-terminal" evidence="3">
    <location>
        <begin position="434"/>
        <end position="487"/>
    </location>
</feature>
<evidence type="ECO:0000259" key="3">
    <source>
        <dbReference type="Pfam" id="PF04836"/>
    </source>
</evidence>
<dbReference type="Ensembl" id="ENSACUT00000010834.1">
    <property type="protein sequence ID" value="ENSACUP00000010149.1"/>
    <property type="gene ID" value="ENSACUG00000006824.1"/>
</dbReference>
<accession>A0A663ME68</accession>
<dbReference type="InterPro" id="IPR011989">
    <property type="entry name" value="ARM-like"/>
</dbReference>
<sequence length="490" mass="53156">MPASQTSNRALGGSLETGFTATKAPGPALRPHPDGHPRQTPSPGTPPPVPALPNTPPSPRGHGPRSAPSQTLRRCRPAASSAPRLPPPGGPHPWAPAFAPGHLRDVGATPAGSEAAGEPGQEEEAEDRLKEHMDNLLDKSAKTRQAALQSLRLAFSSKTLSEFLLERRLMLTDSLEKCLKKGKGEEQALAGTVLTLLCLQMGSGPEGEEVFRSLKPLLVSVLTDSMASPGARQSCATALGMCCYIAAADLEDLVSCLSCLEGIFSPPSAGEGGSAPTQHGPLHCSALQSWSLLLTICPPSHIKSVLDNRWLKLPPLLSSSSVALRILAGETIALVFELAQDVEEDLCHQDTEFLRAQLKVLATESNKYRAKTDRRKQRSIFRDILRFIESGEYQEETIRFGLECMYLDSWARQRTYQAFKEVLGSGIRHHLQNNELLREIFGLGPPLVLDAAALKASKVSRFEKHLYNSAAFKARTKARSRVRDKRADVL</sequence>
<dbReference type="PANTHER" id="PTHR12354">
    <property type="entry name" value="INTERFERON-RELATED DEVELOPMENTAL REGULATOR"/>
    <property type="match status" value="1"/>
</dbReference>
<comment type="similarity">
    <text evidence="1">Belongs to the IFRD family.</text>
</comment>
<dbReference type="InterPro" id="IPR016024">
    <property type="entry name" value="ARM-type_fold"/>
</dbReference>
<reference evidence="5" key="1">
    <citation type="submission" date="2025-08" db="UniProtKB">
        <authorList>
            <consortium name="Ensembl"/>
        </authorList>
    </citation>
    <scope>IDENTIFICATION</scope>
</reference>
<dbReference type="Gene3D" id="1.25.10.10">
    <property type="entry name" value="Leucine-rich Repeat Variant"/>
    <property type="match status" value="1"/>
</dbReference>
<evidence type="ECO:0000259" key="4">
    <source>
        <dbReference type="Pfam" id="PF05004"/>
    </source>
</evidence>
<dbReference type="InterPro" id="IPR039777">
    <property type="entry name" value="IFRD"/>
</dbReference>
<evidence type="ECO:0000313" key="5">
    <source>
        <dbReference type="Ensembl" id="ENSACUP00000010149.1"/>
    </source>
</evidence>
<evidence type="ECO:0000256" key="2">
    <source>
        <dbReference type="SAM" id="MobiDB-lite"/>
    </source>
</evidence>
<dbReference type="PANTHER" id="PTHR12354:SF8">
    <property type="entry name" value="INTERFERON-RELATED DEVELOPMENTAL REGULATOR 2"/>
    <property type="match status" value="1"/>
</dbReference>
<proteinExistence type="inferred from homology"/>
<feature type="compositionally biased region" description="Pro residues" evidence="2">
    <location>
        <begin position="84"/>
        <end position="94"/>
    </location>
</feature>
<protein>
    <submittedName>
        <fullName evidence="5">Interferon related developmental regulator 2</fullName>
    </submittedName>
</protein>
<feature type="domain" description="Interferon-related developmental regulator N-terminal" evidence="4">
    <location>
        <begin position="116"/>
        <end position="389"/>
    </location>
</feature>
<evidence type="ECO:0000313" key="6">
    <source>
        <dbReference type="Proteomes" id="UP000472269"/>
    </source>
</evidence>
<feature type="region of interest" description="Disordered" evidence="2">
    <location>
        <begin position="1"/>
        <end position="128"/>
    </location>
</feature>
<dbReference type="Proteomes" id="UP000472269">
    <property type="component" value="Unplaced"/>
</dbReference>
<dbReference type="SUPFAM" id="SSF48371">
    <property type="entry name" value="ARM repeat"/>
    <property type="match status" value="1"/>
</dbReference>
<dbReference type="AlphaFoldDB" id="A0A663ME68"/>
<dbReference type="OMA" id="QCFEAIF"/>
<dbReference type="Pfam" id="PF04836">
    <property type="entry name" value="IFRD_C"/>
    <property type="match status" value="1"/>
</dbReference>
<name>A0A663ME68_ATHCN</name>
<evidence type="ECO:0000256" key="1">
    <source>
        <dbReference type="ARBA" id="ARBA00008828"/>
    </source>
</evidence>
<dbReference type="Pfam" id="PF05004">
    <property type="entry name" value="IFRD"/>
    <property type="match status" value="1"/>
</dbReference>
<feature type="compositionally biased region" description="Pro residues" evidence="2">
    <location>
        <begin position="43"/>
        <end position="59"/>
    </location>
</feature>
<reference evidence="5" key="2">
    <citation type="submission" date="2025-09" db="UniProtKB">
        <authorList>
            <consortium name="Ensembl"/>
        </authorList>
    </citation>
    <scope>IDENTIFICATION</scope>
</reference>
<dbReference type="InterPro" id="IPR007701">
    <property type="entry name" value="Interferon-rel_develop_reg_N"/>
</dbReference>
<keyword evidence="6" id="KW-1185">Reference proteome</keyword>
<organism evidence="5 6">
    <name type="scientific">Athene cunicularia</name>
    <name type="common">Burrowing owl</name>
    <name type="synonym">Speotyto cunicularia</name>
    <dbReference type="NCBI Taxonomy" id="194338"/>
    <lineage>
        <taxon>Eukaryota</taxon>
        <taxon>Metazoa</taxon>
        <taxon>Chordata</taxon>
        <taxon>Craniata</taxon>
        <taxon>Vertebrata</taxon>
        <taxon>Euteleostomi</taxon>
        <taxon>Archelosauria</taxon>
        <taxon>Archosauria</taxon>
        <taxon>Dinosauria</taxon>
        <taxon>Saurischia</taxon>
        <taxon>Theropoda</taxon>
        <taxon>Coelurosauria</taxon>
        <taxon>Aves</taxon>
        <taxon>Neognathae</taxon>
        <taxon>Neoaves</taxon>
        <taxon>Telluraves</taxon>
        <taxon>Strigiformes</taxon>
        <taxon>Strigidae</taxon>
        <taxon>Athene</taxon>
    </lineage>
</organism>
<dbReference type="InterPro" id="IPR006921">
    <property type="entry name" value="Interferon-rel_develop_reg_C"/>
</dbReference>
<feature type="compositionally biased region" description="Low complexity" evidence="2">
    <location>
        <begin position="95"/>
        <end position="119"/>
    </location>
</feature>
<gene>
    <name evidence="5" type="primary">IFRD2</name>
</gene>